<keyword evidence="1" id="KW-0472">Membrane</keyword>
<comment type="caution">
    <text evidence="2">The sequence shown here is derived from an EMBL/GenBank/DDBJ whole genome shotgun (WGS) entry which is preliminary data.</text>
</comment>
<dbReference type="Proteomes" id="UP000772434">
    <property type="component" value="Unassembled WGS sequence"/>
</dbReference>
<name>A0A9P5TVP0_9AGAR</name>
<keyword evidence="1" id="KW-0812">Transmembrane</keyword>
<dbReference type="EMBL" id="JADNRY010000514">
    <property type="protein sequence ID" value="KAF9045840.1"/>
    <property type="molecule type" value="Genomic_DNA"/>
</dbReference>
<evidence type="ECO:0000313" key="2">
    <source>
        <dbReference type="EMBL" id="KAF9045840.1"/>
    </source>
</evidence>
<protein>
    <submittedName>
        <fullName evidence="2">Uncharacterized protein</fullName>
    </submittedName>
</protein>
<proteinExistence type="predicted"/>
<feature type="transmembrane region" description="Helical" evidence="1">
    <location>
        <begin position="46"/>
        <end position="65"/>
    </location>
</feature>
<accession>A0A9P5TVP0</accession>
<keyword evidence="3" id="KW-1185">Reference proteome</keyword>
<keyword evidence="1" id="KW-1133">Transmembrane helix</keyword>
<organism evidence="2 3">
    <name type="scientific">Rhodocollybia butyracea</name>
    <dbReference type="NCBI Taxonomy" id="206335"/>
    <lineage>
        <taxon>Eukaryota</taxon>
        <taxon>Fungi</taxon>
        <taxon>Dikarya</taxon>
        <taxon>Basidiomycota</taxon>
        <taxon>Agaricomycotina</taxon>
        <taxon>Agaricomycetes</taxon>
        <taxon>Agaricomycetidae</taxon>
        <taxon>Agaricales</taxon>
        <taxon>Marasmiineae</taxon>
        <taxon>Omphalotaceae</taxon>
        <taxon>Rhodocollybia</taxon>
    </lineage>
</organism>
<dbReference type="AlphaFoldDB" id="A0A9P5TVP0"/>
<sequence>MAVISRLSFWPLCPFTPSSLCLAFLALLFGFGHCHQRHSRPQLRDNLVLCGYTVIIAIAATSVPFRRPWATYRTLTSAQTPPTDPVFSLGVEYYFWVMCRYTSHAKTLVTLVRTVHAQPLRPVSTVVTEIRCITLWPQAFISRRAFVLLLAARCGGLGVGTGGG</sequence>
<gene>
    <name evidence="2" type="ORF">BDP27DRAFT_1346576</name>
</gene>
<feature type="non-terminal residue" evidence="2">
    <location>
        <position position="164"/>
    </location>
</feature>
<evidence type="ECO:0000256" key="1">
    <source>
        <dbReference type="SAM" id="Phobius"/>
    </source>
</evidence>
<reference evidence="2" key="1">
    <citation type="submission" date="2020-11" db="EMBL/GenBank/DDBJ databases">
        <authorList>
            <consortium name="DOE Joint Genome Institute"/>
            <person name="Ahrendt S."/>
            <person name="Riley R."/>
            <person name="Andreopoulos W."/>
            <person name="Labutti K."/>
            <person name="Pangilinan J."/>
            <person name="Ruiz-Duenas F.J."/>
            <person name="Barrasa J.M."/>
            <person name="Sanchez-Garcia M."/>
            <person name="Camarero S."/>
            <person name="Miyauchi S."/>
            <person name="Serrano A."/>
            <person name="Linde D."/>
            <person name="Babiker R."/>
            <person name="Drula E."/>
            <person name="Ayuso-Fernandez I."/>
            <person name="Pacheco R."/>
            <person name="Padilla G."/>
            <person name="Ferreira P."/>
            <person name="Barriuso J."/>
            <person name="Kellner H."/>
            <person name="Castanera R."/>
            <person name="Alfaro M."/>
            <person name="Ramirez L."/>
            <person name="Pisabarro A.G."/>
            <person name="Kuo A."/>
            <person name="Tritt A."/>
            <person name="Lipzen A."/>
            <person name="He G."/>
            <person name="Yan M."/>
            <person name="Ng V."/>
            <person name="Cullen D."/>
            <person name="Martin F."/>
            <person name="Rosso M.-N."/>
            <person name="Henrissat B."/>
            <person name="Hibbett D."/>
            <person name="Martinez A.T."/>
            <person name="Grigoriev I.V."/>
        </authorList>
    </citation>
    <scope>NUCLEOTIDE SEQUENCE</scope>
    <source>
        <strain evidence="2">AH 40177</strain>
    </source>
</reference>
<evidence type="ECO:0000313" key="3">
    <source>
        <dbReference type="Proteomes" id="UP000772434"/>
    </source>
</evidence>